<dbReference type="Proteomes" id="UP001163036">
    <property type="component" value="Chromosome 2"/>
</dbReference>
<reference evidence="13 19" key="3">
    <citation type="journal article" date="2017" name="Appl. Environ. Microbiol.">
        <title>Parallel evolution of two clades of a major Atlantic endemic Vibrio parahaemolyticus pathogen lineage by independent acquisition of related pathogenicity islands.</title>
        <authorList>
            <person name="Xu F."/>
            <person name="Gonzalez-Escalona N."/>
            <person name="Drees K.P."/>
            <person name="Sebra R.P."/>
            <person name="Cooper V.S."/>
            <person name="Jones S.H."/>
            <person name="Whistler C.A."/>
        </authorList>
    </citation>
    <scope>NUCLEOTIDE SEQUENCE [LARGE SCALE GENOMIC DNA]</scope>
    <source>
        <strain evidence="13 19">MAVP-3</strain>
    </source>
</reference>
<keyword evidence="4 6" id="KW-1133">Transmembrane helix</keyword>
<reference evidence="16" key="8">
    <citation type="submission" date="2022-12" db="EMBL/GenBank/DDBJ databases">
        <title>Vibrio parahaemolyticus become highly virulent by producing novel Tc toxins.</title>
        <authorList>
            <person name="Yang F."/>
            <person name="You Y."/>
            <person name="Lai Q."/>
            <person name="Xu L."/>
            <person name="Li F."/>
        </authorList>
    </citation>
    <scope>NUCLEOTIDE SEQUENCE</scope>
    <source>
        <strain evidence="16">Vp-HL-202005</strain>
    </source>
</reference>
<dbReference type="PANTHER" id="PTHR36115">
    <property type="entry name" value="PROLINE-RICH ANTIGEN HOMOLOG-RELATED"/>
    <property type="match status" value="1"/>
</dbReference>
<gene>
    <name evidence="8" type="ORF">ACX05_15990</name>
    <name evidence="12" type="ORF">AKG60_20420</name>
    <name evidence="13" type="ORF">CA163_05845</name>
    <name evidence="14" type="ORF">FVP01_06725</name>
    <name evidence="11" type="ORF">HKB16_09525</name>
    <name evidence="9" type="ORF">IB292_15045</name>
    <name evidence="15" type="ORF">M5598_20330</name>
    <name evidence="16" type="ORF">O1Q84_22090</name>
    <name evidence="10" type="ORF">QX249_01465</name>
</gene>
<feature type="transmembrane region" description="Helical" evidence="6">
    <location>
        <begin position="12"/>
        <end position="36"/>
    </location>
</feature>
<evidence type="ECO:0000313" key="18">
    <source>
        <dbReference type="Proteomes" id="UP000191946"/>
    </source>
</evidence>
<dbReference type="Pfam" id="PF06271">
    <property type="entry name" value="RDD"/>
    <property type="match status" value="1"/>
</dbReference>
<reference evidence="11 21" key="5">
    <citation type="submission" date="2020-04" db="EMBL/GenBank/DDBJ databases">
        <title>Whole-genome sequencing of Vibrio spp. from China reveals different genetic environments of blaCTX-M-14 among diverse lineages.</title>
        <authorList>
            <person name="Zheng Z."/>
            <person name="Ye L."/>
            <person name="Chen S."/>
        </authorList>
    </citation>
    <scope>NUCLEOTIDE SEQUENCE [LARGE SCALE GENOMIC DNA]</scope>
    <source>
        <strain evidence="11 21">Vb0551</strain>
    </source>
</reference>
<dbReference type="EMBL" id="JAUHGG010000001">
    <property type="protein sequence ID" value="MDS1819307.1"/>
    <property type="molecule type" value="Genomic_DNA"/>
</dbReference>
<evidence type="ECO:0000256" key="4">
    <source>
        <dbReference type="ARBA" id="ARBA00022989"/>
    </source>
</evidence>
<evidence type="ECO:0000256" key="3">
    <source>
        <dbReference type="ARBA" id="ARBA00022692"/>
    </source>
</evidence>
<dbReference type="InterPro" id="IPR010432">
    <property type="entry name" value="RDD"/>
</dbReference>
<feature type="domain" description="RDD" evidence="7">
    <location>
        <begin position="6"/>
        <end position="140"/>
    </location>
</feature>
<reference evidence="9" key="6">
    <citation type="submission" date="2020-09" db="EMBL/GenBank/DDBJ databases">
        <title>Genome sequence of Vibrio parahaemolyticus isolates.</title>
        <authorList>
            <person name="Hammerl J.A."/>
            <person name="Strauch E."/>
        </authorList>
    </citation>
    <scope>NUCLEOTIDE SEQUENCE</scope>
    <source>
        <strain evidence="9">17-VB00146</strain>
    </source>
</reference>
<dbReference type="OMA" id="GIKVVMK"/>
<evidence type="ECO:0000313" key="19">
    <source>
        <dbReference type="Proteomes" id="UP000214596"/>
    </source>
</evidence>
<dbReference type="GeneID" id="1192281"/>
<dbReference type="Proteomes" id="UP000191946">
    <property type="component" value="Unassembled WGS sequence"/>
</dbReference>
<evidence type="ECO:0000313" key="9">
    <source>
        <dbReference type="EMBL" id="MCC3806366.1"/>
    </source>
</evidence>
<name>A0A072GAV7_VIBPH</name>
<reference evidence="10" key="9">
    <citation type="submission" date="2023-06" db="EMBL/GenBank/DDBJ databases">
        <title>Genomic Diversity of Vibrio spp. and Metagenomic Analysis of Pathogens in Florida Gulf Coastal Waters Following Hurricane Ian.</title>
        <authorList>
            <person name="Brumfield K.D."/>
        </authorList>
    </citation>
    <scope>NUCLEOTIDE SEQUENCE</scope>
    <source>
        <strain evidence="10">WBS2B-138</strain>
    </source>
</reference>
<proteinExistence type="predicted"/>
<dbReference type="OrthoDB" id="8612316at2"/>
<evidence type="ECO:0000313" key="17">
    <source>
        <dbReference type="Proteomes" id="UP000037697"/>
    </source>
</evidence>
<accession>A0A072GAV7</accession>
<evidence type="ECO:0000313" key="11">
    <source>
        <dbReference type="EMBL" id="NMU83125.1"/>
    </source>
</evidence>
<dbReference type="Proteomes" id="UP000726777">
    <property type="component" value="Unassembled WGS sequence"/>
</dbReference>
<dbReference type="Proteomes" id="UP000037697">
    <property type="component" value="Unassembled WGS sequence"/>
</dbReference>
<dbReference type="GO" id="GO:0005886">
    <property type="term" value="C:plasma membrane"/>
    <property type="evidence" value="ECO:0007669"/>
    <property type="project" value="UniProtKB-SubCell"/>
</dbReference>
<sequence length="162" mass="18509">MYSSIASKMQRLIGGFVDLFVVISVVVVIALGINFWLYDFRLSLQENFTLVYDTHAVYLLTVPILLVINWYWLKEGQTIGMRFVGIKVVMKNGRAATKVTVSIRLGISYLLEMFIPGVPLVNLVLLVFHPERRLLHDFLTKTKVVQAPDLLLSILHDQKKPH</sequence>
<evidence type="ECO:0000313" key="8">
    <source>
        <dbReference type="EMBL" id="KOY28829.1"/>
    </source>
</evidence>
<protein>
    <submittedName>
        <fullName evidence="13">RDD family protein</fullName>
    </submittedName>
</protein>
<dbReference type="EMBL" id="NIXT01000212">
    <property type="protein sequence ID" value="OXE33762.1"/>
    <property type="molecule type" value="Genomic_DNA"/>
</dbReference>
<feature type="transmembrane region" description="Helical" evidence="6">
    <location>
        <begin position="107"/>
        <end position="128"/>
    </location>
</feature>
<evidence type="ECO:0000313" key="12">
    <source>
        <dbReference type="EMBL" id="OQJ97239.1"/>
    </source>
</evidence>
<dbReference type="EMBL" id="CP114195">
    <property type="protein sequence ID" value="WAT92065.1"/>
    <property type="molecule type" value="Genomic_DNA"/>
</dbReference>
<keyword evidence="5 6" id="KW-0472">Membrane</keyword>
<dbReference type="Proteomes" id="UP001253193">
    <property type="component" value="Unassembled WGS sequence"/>
</dbReference>
<keyword evidence="18" id="KW-1185">Reference proteome</keyword>
<evidence type="ECO:0000313" key="21">
    <source>
        <dbReference type="Proteomes" id="UP000518904"/>
    </source>
</evidence>
<keyword evidence="2" id="KW-1003">Cell membrane</keyword>
<feature type="transmembrane region" description="Helical" evidence="6">
    <location>
        <begin position="56"/>
        <end position="73"/>
    </location>
</feature>
<evidence type="ECO:0000259" key="7">
    <source>
        <dbReference type="Pfam" id="PF06271"/>
    </source>
</evidence>
<evidence type="ECO:0000313" key="15">
    <source>
        <dbReference type="EMBL" id="UYV28074.1"/>
    </source>
</evidence>
<evidence type="ECO:0000313" key="13">
    <source>
        <dbReference type="EMBL" id="OXE33762.1"/>
    </source>
</evidence>
<dbReference type="EMBL" id="VRMQ01000001">
    <property type="protein sequence ID" value="TXN18676.1"/>
    <property type="molecule type" value="Genomic_DNA"/>
</dbReference>
<evidence type="ECO:0000313" key="16">
    <source>
        <dbReference type="EMBL" id="WAT92065.1"/>
    </source>
</evidence>
<dbReference type="Proteomes" id="UP001156560">
    <property type="component" value="Chromosome 2"/>
</dbReference>
<reference evidence="15" key="7">
    <citation type="submission" date="2022-05" db="EMBL/GenBank/DDBJ databases">
        <title>Megaplasmid of Vibrio parahaemolyticus.</title>
        <authorList>
            <person name="Strauch E."/>
            <person name="Borowiak M."/>
        </authorList>
    </citation>
    <scope>NUCLEOTIDE SEQUENCE</scope>
    <source>
        <strain evidence="15">16-VB00198</strain>
    </source>
</reference>
<dbReference type="EMBL" id="JACVHL010000015">
    <property type="protein sequence ID" value="MCC3806366.1"/>
    <property type="molecule type" value="Genomic_DNA"/>
</dbReference>
<dbReference type="Proteomes" id="UP000214596">
    <property type="component" value="Unassembled WGS sequence"/>
</dbReference>
<comment type="subcellular location">
    <subcellularLocation>
        <location evidence="1">Cell membrane</location>
        <topology evidence="1">Multi-pass membrane protein</topology>
    </subcellularLocation>
</comment>
<dbReference type="Proteomes" id="UP000321504">
    <property type="component" value="Unassembled WGS sequence"/>
</dbReference>
<dbReference type="EMBL" id="LIRS01000088">
    <property type="protein sequence ID" value="KOY28829.1"/>
    <property type="molecule type" value="Genomic_DNA"/>
</dbReference>
<evidence type="ECO:0000313" key="10">
    <source>
        <dbReference type="EMBL" id="MDS1819307.1"/>
    </source>
</evidence>
<dbReference type="InterPro" id="IPR051791">
    <property type="entry name" value="Pra-immunoreactive"/>
</dbReference>
<keyword evidence="3 6" id="KW-0812">Transmembrane</keyword>
<evidence type="ECO:0000313" key="20">
    <source>
        <dbReference type="Proteomes" id="UP000321504"/>
    </source>
</evidence>
<reference evidence="8 17" key="1">
    <citation type="submission" date="2015-07" db="EMBL/GenBank/DDBJ databases">
        <title>Foodborne Vibrio parahaemolyticus Isolates.</title>
        <authorList>
            <person name="Ronholm J."/>
            <person name="Petronella N."/>
            <person name="Kenwell R."/>
            <person name="Banerjee S."/>
        </authorList>
    </citation>
    <scope>NUCLEOTIDE SEQUENCE [LARGE SCALE GENOMIC DNA]</scope>
    <source>
        <strain evidence="8 17">HS-06-05</strain>
    </source>
</reference>
<evidence type="ECO:0000256" key="2">
    <source>
        <dbReference type="ARBA" id="ARBA00022475"/>
    </source>
</evidence>
<dbReference type="Proteomes" id="UP000518904">
    <property type="component" value="Unassembled WGS sequence"/>
</dbReference>
<dbReference type="STRING" id="670.ACZ92_01685"/>
<reference evidence="12 18" key="2">
    <citation type="submission" date="2015-08" db="EMBL/GenBank/DDBJ databases">
        <title>Draft Genome Sequences of Vibrio parahaemolyticus Strains.</title>
        <authorList>
            <person name="Gonzalez-Escalona N."/>
            <person name="DePaola A."/>
        </authorList>
    </citation>
    <scope>NUCLEOTIDE SEQUENCE [LARGE SCALE GENOMIC DNA]</scope>
    <source>
        <strain evidence="12 18">CFSAN001621</strain>
    </source>
</reference>
<reference evidence="14 20" key="4">
    <citation type="submission" date="2019-08" db="EMBL/GenBank/DDBJ databases">
        <title>Emerging of two pre-pandemic pathogenic O4:KUT lineages of Vibrio parahaemolyticus in coastal eastern China.</title>
        <authorList>
            <person name="Yu H."/>
        </authorList>
    </citation>
    <scope>NUCLEOTIDE SEQUENCE [LARGE SCALE GENOMIC DNA]</scope>
    <source>
        <strain evidence="14 20">HZ17-383</strain>
    </source>
</reference>
<dbReference type="EMBL" id="JABCLB010001107">
    <property type="protein sequence ID" value="NMU83125.1"/>
    <property type="molecule type" value="Genomic_DNA"/>
</dbReference>
<dbReference type="EMBL" id="CP097356">
    <property type="protein sequence ID" value="UYV28074.1"/>
    <property type="molecule type" value="Genomic_DNA"/>
</dbReference>
<dbReference type="RefSeq" id="WP_005462711.1">
    <property type="nucleotide sequence ID" value="NZ_CABMHD010000003.1"/>
</dbReference>
<dbReference type="AlphaFoldDB" id="A0A072GAV7"/>
<evidence type="ECO:0000256" key="5">
    <source>
        <dbReference type="ARBA" id="ARBA00023136"/>
    </source>
</evidence>
<dbReference type="EMBL" id="LHQV01000020">
    <property type="protein sequence ID" value="OQJ97239.1"/>
    <property type="molecule type" value="Genomic_DNA"/>
</dbReference>
<evidence type="ECO:0000313" key="14">
    <source>
        <dbReference type="EMBL" id="TXN18676.1"/>
    </source>
</evidence>
<organism evidence="13 19">
    <name type="scientific">Vibrio parahaemolyticus</name>
    <dbReference type="NCBI Taxonomy" id="670"/>
    <lineage>
        <taxon>Bacteria</taxon>
        <taxon>Pseudomonadati</taxon>
        <taxon>Pseudomonadota</taxon>
        <taxon>Gammaproteobacteria</taxon>
        <taxon>Vibrionales</taxon>
        <taxon>Vibrionaceae</taxon>
        <taxon>Vibrio</taxon>
    </lineage>
</organism>
<dbReference type="PANTHER" id="PTHR36115:SF10">
    <property type="entry name" value="RDD DOMAIN-CONTAINING PROTEIN"/>
    <property type="match status" value="1"/>
</dbReference>
<evidence type="ECO:0000256" key="1">
    <source>
        <dbReference type="ARBA" id="ARBA00004651"/>
    </source>
</evidence>
<evidence type="ECO:0000256" key="6">
    <source>
        <dbReference type="SAM" id="Phobius"/>
    </source>
</evidence>